<evidence type="ECO:0000313" key="2">
    <source>
        <dbReference type="Proteomes" id="UP000009138"/>
    </source>
</evidence>
<dbReference type="EMBL" id="CH476738">
    <property type="protein sequence ID" value="EIE84945.1"/>
    <property type="molecule type" value="Genomic_DNA"/>
</dbReference>
<dbReference type="Proteomes" id="UP000009138">
    <property type="component" value="Unassembled WGS sequence"/>
</dbReference>
<dbReference type="OMA" id="CRRETAF"/>
<dbReference type="RefSeq" id="XP_067520341.1">
    <property type="nucleotide sequence ID" value="XM_067664240.1"/>
</dbReference>
<dbReference type="OrthoDB" id="2206566at2759"/>
<protein>
    <submittedName>
        <fullName evidence="1">Uncharacterized protein</fullName>
    </submittedName>
</protein>
<sequence length="167" mass="19570">MNFFIVPTSPDQVQLLTTLNISYRHIIDYVKDDGFHEMNFKIKDISPAIPNISKVKRITPDIIFKYYDLEIGIGEVKPLNASKEQVEEDRIRIAELLKKLLHIRMSKAKHINEFIVFRIMIFGQQYIFCLHKISILPTLPTTFTHMSLSLEYLHLFKDLKPTVILLI</sequence>
<dbReference type="InParanoid" id="I1C915"/>
<keyword evidence="2" id="KW-1185">Reference proteome</keyword>
<accession>I1C915</accession>
<name>I1C915_RHIO9</name>
<dbReference type="AlphaFoldDB" id="I1C915"/>
<evidence type="ECO:0000313" key="1">
    <source>
        <dbReference type="EMBL" id="EIE84945.1"/>
    </source>
</evidence>
<dbReference type="eggNOG" id="ENOG502QZTF">
    <property type="taxonomic scope" value="Eukaryota"/>
</dbReference>
<gene>
    <name evidence="1" type="ORF">RO3G_09655</name>
</gene>
<dbReference type="GeneID" id="93616621"/>
<dbReference type="VEuPathDB" id="FungiDB:RO3G_09655"/>
<organism evidence="1 2">
    <name type="scientific">Rhizopus delemar (strain RA 99-880 / ATCC MYA-4621 / FGSC 9543 / NRRL 43880)</name>
    <name type="common">Mucormycosis agent</name>
    <name type="synonym">Rhizopus arrhizus var. delemar</name>
    <dbReference type="NCBI Taxonomy" id="246409"/>
    <lineage>
        <taxon>Eukaryota</taxon>
        <taxon>Fungi</taxon>
        <taxon>Fungi incertae sedis</taxon>
        <taxon>Mucoromycota</taxon>
        <taxon>Mucoromycotina</taxon>
        <taxon>Mucoromycetes</taxon>
        <taxon>Mucorales</taxon>
        <taxon>Mucorineae</taxon>
        <taxon>Rhizopodaceae</taxon>
        <taxon>Rhizopus</taxon>
    </lineage>
</organism>
<reference evidence="1 2" key="1">
    <citation type="journal article" date="2009" name="PLoS Genet.">
        <title>Genomic analysis of the basal lineage fungus Rhizopus oryzae reveals a whole-genome duplication.</title>
        <authorList>
            <person name="Ma L.-J."/>
            <person name="Ibrahim A.S."/>
            <person name="Skory C."/>
            <person name="Grabherr M.G."/>
            <person name="Burger G."/>
            <person name="Butler M."/>
            <person name="Elias M."/>
            <person name="Idnurm A."/>
            <person name="Lang B.F."/>
            <person name="Sone T."/>
            <person name="Abe A."/>
            <person name="Calvo S.E."/>
            <person name="Corrochano L.M."/>
            <person name="Engels R."/>
            <person name="Fu J."/>
            <person name="Hansberg W."/>
            <person name="Kim J.-M."/>
            <person name="Kodira C.D."/>
            <person name="Koehrsen M.J."/>
            <person name="Liu B."/>
            <person name="Miranda-Saavedra D."/>
            <person name="O'Leary S."/>
            <person name="Ortiz-Castellanos L."/>
            <person name="Poulter R."/>
            <person name="Rodriguez-Romero J."/>
            <person name="Ruiz-Herrera J."/>
            <person name="Shen Y.-Q."/>
            <person name="Zeng Q."/>
            <person name="Galagan J."/>
            <person name="Birren B.W."/>
            <person name="Cuomo C.A."/>
            <person name="Wickes B.L."/>
        </authorList>
    </citation>
    <scope>NUCLEOTIDE SEQUENCE [LARGE SCALE GENOMIC DNA]</scope>
    <source>
        <strain evidence="2">RA 99-880 / ATCC MYA-4621 / FGSC 9543 / NRRL 43880</strain>
    </source>
</reference>
<proteinExistence type="predicted"/>